<reference evidence="2" key="1">
    <citation type="submission" date="2017-02" db="EMBL/GenBank/DDBJ databases">
        <authorList>
            <person name="Varghese N."/>
            <person name="Submissions S."/>
        </authorList>
    </citation>
    <scope>NUCLEOTIDE SEQUENCE [LARGE SCALE GENOMIC DNA]</scope>
    <source>
        <strain evidence="2">ATCC BAA-73</strain>
    </source>
</reference>
<gene>
    <name evidence="1" type="ORF">SAMN02745118_00190</name>
</gene>
<sequence length="91" mass="10503">MILLHENIDPGISLVICKSGDDRRERRFKFSSEQIFKKCDGCWRDCTFIYCSSNGELALEFRTNTGEGDVSIDTWYSFDDFEDSASTKLLQ</sequence>
<keyword evidence="2" id="KW-1185">Reference proteome</keyword>
<dbReference type="EMBL" id="FUWM01000003">
    <property type="protein sequence ID" value="SJZ31254.1"/>
    <property type="molecule type" value="Genomic_DNA"/>
</dbReference>
<dbReference type="RefSeq" id="WP_078808720.1">
    <property type="nucleotide sequence ID" value="NZ_FUWM01000003.1"/>
</dbReference>
<protein>
    <submittedName>
        <fullName evidence="1">Uncharacterized protein</fullName>
    </submittedName>
</protein>
<dbReference type="OrthoDB" id="9933223at2"/>
<name>A0A1T4JM61_9FIRM</name>
<evidence type="ECO:0000313" key="1">
    <source>
        <dbReference type="EMBL" id="SJZ31254.1"/>
    </source>
</evidence>
<evidence type="ECO:0000313" key="2">
    <source>
        <dbReference type="Proteomes" id="UP000190625"/>
    </source>
</evidence>
<proteinExistence type="predicted"/>
<accession>A0A1T4JM61</accession>
<dbReference type="Proteomes" id="UP000190625">
    <property type="component" value="Unassembled WGS sequence"/>
</dbReference>
<organism evidence="1 2">
    <name type="scientific">Selenihalanaerobacter shriftii</name>
    <dbReference type="NCBI Taxonomy" id="142842"/>
    <lineage>
        <taxon>Bacteria</taxon>
        <taxon>Bacillati</taxon>
        <taxon>Bacillota</taxon>
        <taxon>Clostridia</taxon>
        <taxon>Halanaerobiales</taxon>
        <taxon>Halobacteroidaceae</taxon>
        <taxon>Selenihalanaerobacter</taxon>
    </lineage>
</organism>
<dbReference type="AlphaFoldDB" id="A0A1T4JM61"/>